<dbReference type="SUPFAM" id="SSF55979">
    <property type="entry name" value="DNA clamp"/>
    <property type="match status" value="1"/>
</dbReference>
<organism evidence="2 3">
    <name type="scientific">Streptomyces thermolineatus</name>
    <dbReference type="NCBI Taxonomy" id="44033"/>
    <lineage>
        <taxon>Bacteria</taxon>
        <taxon>Bacillati</taxon>
        <taxon>Actinomycetota</taxon>
        <taxon>Actinomycetes</taxon>
        <taxon>Kitasatosporales</taxon>
        <taxon>Streptomycetaceae</taxon>
        <taxon>Streptomyces</taxon>
    </lineage>
</organism>
<dbReference type="Gene3D" id="3.10.150.10">
    <property type="entry name" value="DNA Polymerase III, subunit A, domain 2"/>
    <property type="match status" value="1"/>
</dbReference>
<dbReference type="Proteomes" id="UP001501358">
    <property type="component" value="Unassembled WGS sequence"/>
</dbReference>
<evidence type="ECO:0000256" key="1">
    <source>
        <dbReference type="SAM" id="MobiDB-lite"/>
    </source>
</evidence>
<protein>
    <submittedName>
        <fullName evidence="2">Uncharacterized protein</fullName>
    </submittedName>
</protein>
<name>A0ABP5YQX2_9ACTN</name>
<dbReference type="InterPro" id="IPR046938">
    <property type="entry name" value="DNA_clamp_sf"/>
</dbReference>
<evidence type="ECO:0000313" key="3">
    <source>
        <dbReference type="Proteomes" id="UP001501358"/>
    </source>
</evidence>
<reference evidence="3" key="1">
    <citation type="journal article" date="2019" name="Int. J. Syst. Evol. Microbiol.">
        <title>The Global Catalogue of Microorganisms (GCM) 10K type strain sequencing project: providing services to taxonomists for standard genome sequencing and annotation.</title>
        <authorList>
            <consortium name="The Broad Institute Genomics Platform"/>
            <consortium name="The Broad Institute Genome Sequencing Center for Infectious Disease"/>
            <person name="Wu L."/>
            <person name="Ma J."/>
        </authorList>
    </citation>
    <scope>NUCLEOTIDE SEQUENCE [LARGE SCALE GENOMIC DNA]</scope>
    <source>
        <strain evidence="3">JCM 6307</strain>
    </source>
</reference>
<proteinExistence type="predicted"/>
<gene>
    <name evidence="2" type="ORF">GCM10010406_21660</name>
</gene>
<dbReference type="RefSeq" id="WP_344382989.1">
    <property type="nucleotide sequence ID" value="NZ_BAAATA010000009.1"/>
</dbReference>
<evidence type="ECO:0000313" key="2">
    <source>
        <dbReference type="EMBL" id="GAA2485068.1"/>
    </source>
</evidence>
<feature type="region of interest" description="Disordered" evidence="1">
    <location>
        <begin position="309"/>
        <end position="347"/>
    </location>
</feature>
<sequence length="347" mass="37723">MTVLTAHNLRRILDEVDPHIGRHSGAAFLNAVRFDSDGTYLHAVATDRITLAVSRARLVEKGEPWQLTLDLGEVDTLKAWAAGHDGAQAITIKAGTEGMTVTSDRGKLLLHAMDGAWPEWRPIVRTAMTAPLTEASGTVLDTQLLARWEAGERAVRVWQSGPRTPLVVAGSNVVGLQMPCRVRGGVFGEDETRDHLIGAWTDSLGTAGEQAEMADDLTPHEHEEVEERENPVGSFDEDALLQVVRSTTGLYRGASGDPRAAVAFSAAGGWAWTAHRLLRALEQADPNLARSVVAELTEELEDGEFGETAWEDARAAGHEPQAWADDWADHLKTQDAKRQAEPDRQTA</sequence>
<keyword evidence="3" id="KW-1185">Reference proteome</keyword>
<dbReference type="EMBL" id="BAAATA010000009">
    <property type="protein sequence ID" value="GAA2485068.1"/>
    <property type="molecule type" value="Genomic_DNA"/>
</dbReference>
<feature type="compositionally biased region" description="Basic and acidic residues" evidence="1">
    <location>
        <begin position="327"/>
        <end position="347"/>
    </location>
</feature>
<accession>A0ABP5YQX2</accession>
<comment type="caution">
    <text evidence="2">The sequence shown here is derived from an EMBL/GenBank/DDBJ whole genome shotgun (WGS) entry which is preliminary data.</text>
</comment>